<feature type="region of interest" description="Disordered" evidence="5">
    <location>
        <begin position="448"/>
        <end position="546"/>
    </location>
</feature>
<feature type="region of interest" description="Disordered" evidence="5">
    <location>
        <begin position="259"/>
        <end position="337"/>
    </location>
</feature>
<dbReference type="Pfam" id="PF00341">
    <property type="entry name" value="PDGF"/>
    <property type="match status" value="1"/>
</dbReference>
<dbReference type="InterPro" id="IPR029034">
    <property type="entry name" value="Cystine-knot_cytokine"/>
</dbReference>
<evidence type="ECO:0000259" key="6">
    <source>
        <dbReference type="PROSITE" id="PS50278"/>
    </source>
</evidence>
<dbReference type="GO" id="GO:0048008">
    <property type="term" value="P:platelet-derived growth factor receptor signaling pathway"/>
    <property type="evidence" value="ECO:0007669"/>
    <property type="project" value="TreeGrafter"/>
</dbReference>
<dbReference type="PANTHER" id="PTHR11633">
    <property type="entry name" value="PLATELET-DERIVED GROWTH FACTOR"/>
    <property type="match status" value="1"/>
</dbReference>
<dbReference type="GO" id="GO:0008083">
    <property type="term" value="F:growth factor activity"/>
    <property type="evidence" value="ECO:0007669"/>
    <property type="project" value="UniProtKB-KW"/>
</dbReference>
<dbReference type="SUPFAM" id="SSF57501">
    <property type="entry name" value="Cystine-knot cytokines"/>
    <property type="match status" value="1"/>
</dbReference>
<organism evidence="7 8">
    <name type="scientific">Ameiurus melas</name>
    <name type="common">Black bullhead</name>
    <name type="synonym">Silurus melas</name>
    <dbReference type="NCBI Taxonomy" id="219545"/>
    <lineage>
        <taxon>Eukaryota</taxon>
        <taxon>Metazoa</taxon>
        <taxon>Chordata</taxon>
        <taxon>Craniata</taxon>
        <taxon>Vertebrata</taxon>
        <taxon>Euteleostomi</taxon>
        <taxon>Actinopterygii</taxon>
        <taxon>Neopterygii</taxon>
        <taxon>Teleostei</taxon>
        <taxon>Ostariophysi</taxon>
        <taxon>Siluriformes</taxon>
        <taxon>Ictaluridae</taxon>
        <taxon>Ameiurus</taxon>
    </lineage>
</organism>
<feature type="compositionally biased region" description="Basic and acidic residues" evidence="5">
    <location>
        <begin position="466"/>
        <end position="491"/>
    </location>
</feature>
<evidence type="ECO:0000256" key="1">
    <source>
        <dbReference type="ARBA" id="ARBA00006686"/>
    </source>
</evidence>
<dbReference type="SMART" id="SM00141">
    <property type="entry name" value="PDGF"/>
    <property type="match status" value="1"/>
</dbReference>
<feature type="compositionally biased region" description="Polar residues" evidence="5">
    <location>
        <begin position="310"/>
        <end position="321"/>
    </location>
</feature>
<evidence type="ECO:0000256" key="5">
    <source>
        <dbReference type="SAM" id="MobiDB-lite"/>
    </source>
</evidence>
<feature type="compositionally biased region" description="Basic and acidic residues" evidence="5">
    <location>
        <begin position="285"/>
        <end position="309"/>
    </location>
</feature>
<proteinExistence type="inferred from homology"/>
<dbReference type="GO" id="GO:0008284">
    <property type="term" value="P:positive regulation of cell population proliferation"/>
    <property type="evidence" value="ECO:0007669"/>
    <property type="project" value="TreeGrafter"/>
</dbReference>
<dbReference type="Gene3D" id="2.10.90.10">
    <property type="entry name" value="Cystine-knot cytokines"/>
    <property type="match status" value="1"/>
</dbReference>
<sequence>MRVTPAVGAFQEKEGALLTFRTPELEVFRETGKKALYTTCVKVSHINSLEGLKESKWQEVLGPDASPKGCWRTLYKPPIEKRSGDLQWRIVHGIIATNRHRAHLDPQDPIPVSLVNLVMNSPISSMKDLQELLDVHSVEEEEDDDHSNGTHKRLPRSLGDVQMAQPAMCKVRTEVMEVTRSMLDRSNANFLLWPLCVEVQRCSGCCNTRTLQCVPVSTETRHLQMTKIQFINRQPFYEKVVLPVEDHLSCSCKPRTVSHTTWTKTTTSPPPPPRLVSKPPISRSQSKEELHRHDDLKHNQRFQLEDRETQWQSKYTVSHTQRAPVHTLAHTEDASTRHANFGVTRMLSDTTQHLTPTQENHSEPEKVQEHHAHSGSGDDKIKSTASGEHTEHRQHHHDNHEAATKHRHELSESHATEHHHSQSDVTLHQSGQLEAPVITFSHVEVIGQSSGQSEMSSQSSTPSFHQSEEKDQLQSQSETDKLSESGQEKVEHHHHHHHHHHHPTQAGTHRAVTNAPASTPPAPHTPPPAVPQRKRKRKQRRRMSKSAMRAMIMVMS</sequence>
<evidence type="ECO:0000256" key="3">
    <source>
        <dbReference type="ARBA" id="ARBA00023246"/>
    </source>
</evidence>
<reference evidence="7 8" key="1">
    <citation type="submission" date="2020-02" db="EMBL/GenBank/DDBJ databases">
        <title>A chromosome-scale genome assembly of the black bullhead catfish (Ameiurus melas).</title>
        <authorList>
            <person name="Wen M."/>
            <person name="Zham M."/>
            <person name="Cabau C."/>
            <person name="Klopp C."/>
            <person name="Donnadieu C."/>
            <person name="Roques C."/>
            <person name="Bouchez O."/>
            <person name="Lampietro C."/>
            <person name="Jouanno E."/>
            <person name="Herpin A."/>
            <person name="Louis A."/>
            <person name="Berthelot C."/>
            <person name="Parey E."/>
            <person name="Roest-Crollius H."/>
            <person name="Braasch I."/>
            <person name="Postlethwait J."/>
            <person name="Robinson-Rechavi M."/>
            <person name="Echchiki A."/>
            <person name="Begum T."/>
            <person name="Montfort J."/>
            <person name="Schartl M."/>
            <person name="Bobe J."/>
            <person name="Guiguen Y."/>
        </authorList>
    </citation>
    <scope>NUCLEOTIDE SEQUENCE [LARGE SCALE GENOMIC DNA]</scope>
    <source>
        <strain evidence="7">M_S1</strain>
        <tissue evidence="7">Blood</tissue>
    </source>
</reference>
<keyword evidence="8" id="KW-1185">Reference proteome</keyword>
<dbReference type="GO" id="GO:0005161">
    <property type="term" value="F:platelet-derived growth factor receptor binding"/>
    <property type="evidence" value="ECO:0007669"/>
    <property type="project" value="TreeGrafter"/>
</dbReference>
<comment type="caution">
    <text evidence="7">The sequence shown here is derived from an EMBL/GenBank/DDBJ whole genome shotgun (WGS) entry which is preliminary data.</text>
</comment>
<dbReference type="InterPro" id="IPR000072">
    <property type="entry name" value="PDGF/VEGF_dom"/>
</dbReference>
<dbReference type="GO" id="GO:0016020">
    <property type="term" value="C:membrane"/>
    <property type="evidence" value="ECO:0007669"/>
    <property type="project" value="InterPro"/>
</dbReference>
<dbReference type="GO" id="GO:0005615">
    <property type="term" value="C:extracellular space"/>
    <property type="evidence" value="ECO:0007669"/>
    <property type="project" value="TreeGrafter"/>
</dbReference>
<keyword evidence="3" id="KW-0497">Mitogen</keyword>
<feature type="compositionally biased region" description="Basic and acidic residues" evidence="5">
    <location>
        <begin position="360"/>
        <end position="382"/>
    </location>
</feature>
<feature type="compositionally biased region" description="Low complexity" evidence="5">
    <location>
        <begin position="448"/>
        <end position="465"/>
    </location>
</feature>
<dbReference type="GO" id="GO:0070374">
    <property type="term" value="P:positive regulation of ERK1 and ERK2 cascade"/>
    <property type="evidence" value="ECO:0007669"/>
    <property type="project" value="TreeGrafter"/>
</dbReference>
<dbReference type="GO" id="GO:0030335">
    <property type="term" value="P:positive regulation of cell migration"/>
    <property type="evidence" value="ECO:0007669"/>
    <property type="project" value="TreeGrafter"/>
</dbReference>
<evidence type="ECO:0000313" key="7">
    <source>
        <dbReference type="EMBL" id="KAF4093365.1"/>
    </source>
</evidence>
<dbReference type="EMBL" id="JAAGNN010000001">
    <property type="protein sequence ID" value="KAF4093365.1"/>
    <property type="molecule type" value="Genomic_DNA"/>
</dbReference>
<dbReference type="FunFam" id="2.10.90.10:FF:000041">
    <property type="entry name" value="Platelet-derived growth factor beta polypeptide b"/>
    <property type="match status" value="1"/>
</dbReference>
<evidence type="ECO:0000313" key="8">
    <source>
        <dbReference type="Proteomes" id="UP000593565"/>
    </source>
</evidence>
<dbReference type="AlphaFoldDB" id="A0A7J6BE54"/>
<dbReference type="CDD" id="cd00135">
    <property type="entry name" value="PDGF"/>
    <property type="match status" value="1"/>
</dbReference>
<dbReference type="GO" id="GO:0051897">
    <property type="term" value="P:positive regulation of phosphatidylinositol 3-kinase/protein kinase B signal transduction"/>
    <property type="evidence" value="ECO:0007669"/>
    <property type="project" value="TreeGrafter"/>
</dbReference>
<gene>
    <name evidence="7" type="ORF">AMELA_G00001340</name>
</gene>
<feature type="compositionally biased region" description="Basic and acidic residues" evidence="5">
    <location>
        <begin position="398"/>
        <end position="422"/>
    </location>
</feature>
<dbReference type="Proteomes" id="UP000593565">
    <property type="component" value="Unassembled WGS sequence"/>
</dbReference>
<dbReference type="PROSITE" id="PS50278">
    <property type="entry name" value="PDGF_2"/>
    <property type="match status" value="1"/>
</dbReference>
<name>A0A7J6BE54_AMEME</name>
<feature type="compositionally biased region" description="Basic residues" evidence="5">
    <location>
        <begin position="492"/>
        <end position="503"/>
    </location>
</feature>
<accession>A0A7J6BE54</accession>
<protein>
    <recommendedName>
        <fullName evidence="6">Platelet-derived growth factor (PDGF) family profile domain-containing protein</fullName>
    </recommendedName>
</protein>
<feature type="region of interest" description="Disordered" evidence="5">
    <location>
        <begin position="354"/>
        <end position="427"/>
    </location>
</feature>
<feature type="domain" description="Platelet-derived growth factor (PDGF) family profile" evidence="6">
    <location>
        <begin position="156"/>
        <end position="257"/>
    </location>
</feature>
<comment type="similarity">
    <text evidence="1 4">Belongs to the PDGF/VEGF growth factor family.</text>
</comment>
<feature type="compositionally biased region" description="Basic residues" evidence="5">
    <location>
        <begin position="532"/>
        <end position="544"/>
    </location>
</feature>
<feature type="compositionally biased region" description="Pro residues" evidence="5">
    <location>
        <begin position="518"/>
        <end position="530"/>
    </location>
</feature>
<evidence type="ECO:0000256" key="4">
    <source>
        <dbReference type="RuleBase" id="RU003818"/>
    </source>
</evidence>
<evidence type="ECO:0000256" key="2">
    <source>
        <dbReference type="ARBA" id="ARBA00023030"/>
    </source>
</evidence>
<dbReference type="GO" id="GO:0051781">
    <property type="term" value="P:positive regulation of cell division"/>
    <property type="evidence" value="ECO:0007669"/>
    <property type="project" value="UniProtKB-KW"/>
</dbReference>
<keyword evidence="2 4" id="KW-0339">Growth factor</keyword>
<dbReference type="PANTHER" id="PTHR11633:SF15">
    <property type="entry name" value="ADENYLATE CYCLASE, TERMINAL-DIFFERENTIATION SPECIFIC"/>
    <property type="match status" value="1"/>
</dbReference>